<dbReference type="GO" id="GO:0005980">
    <property type="term" value="P:glycogen catabolic process"/>
    <property type="evidence" value="ECO:0007669"/>
    <property type="project" value="InterPro"/>
</dbReference>
<accession>A0A327YFE7</accession>
<dbReference type="GO" id="GO:0004135">
    <property type="term" value="F:amylo-alpha-1,6-glucosidase activity"/>
    <property type="evidence" value="ECO:0007669"/>
    <property type="project" value="InterPro"/>
</dbReference>
<sequence>MFAYKQMKSADLPGDRLGRDICTLPAGAEAAEWLVTNGIGGYAAGTVAGLPTRGYHGLLVAALDPPVGRTLMLVTLLETVTVGDRAFDLGSLRWADGTMAPDGARHLQDVRFEGTLPVWTYVTPQFTLEKRVFMDHGANVTRIRYSCLRAEAPVSLTLRPIADCRDYHSRSFASDWLPEVTAQGDRLTVGWGDAARAMHLHAPGARATASAAWYRGVDLAQERARGLTDQEDHVQTGAFEVTLAPGETLRFAAGASLPPAENPPDGLAAEVARQHAVLDAWEKARPAGPAAPAWIDRLVLTADQFVARRALRDGSGGHTVIAGYHWFADWGRDTMISLPGLTIATGRADIAASILRSFADVVDAGMIPNRFPDGGTDPEYNTVDASFWFIEAVAAHVDATGDTALLGELFEVLESIVKHMEKGTRYGIRVDPADGLITAGEPGVQLTWMDAKIGDWVVTPRIGKPIEVNALWLSGLRFMARAAGLLGRDSAPYNALLTKARVGFERFWNAERGFCYDVLDGPDGHEDALRPNQIFAARPATGVFDDARCREIVRRCEAALLTPAGLRSLGPDEPGYRPRYAGDQTARDGAYHQGTVWAWLIGPFIEAHLNAFADPGRAAEILAPMADQLRIEGIGTINEIFEADAPHAPRGCVSQAWSVAECIRAWTLIARASAAPSKP</sequence>
<evidence type="ECO:0000259" key="1">
    <source>
        <dbReference type="Pfam" id="PF06202"/>
    </source>
</evidence>
<dbReference type="FunFam" id="1.50.10.10:FF:000073">
    <property type="entry name" value="Glycogen debranching enzyme, hypothetical (TreX-like)"/>
    <property type="match status" value="1"/>
</dbReference>
<dbReference type="Proteomes" id="UP000249165">
    <property type="component" value="Unassembled WGS sequence"/>
</dbReference>
<dbReference type="SUPFAM" id="SSF48208">
    <property type="entry name" value="Six-hairpin glycosidases"/>
    <property type="match status" value="1"/>
</dbReference>
<dbReference type="InterPro" id="IPR032790">
    <property type="entry name" value="GDE_C"/>
</dbReference>
<feature type="domain" description="Glycogen debranching enzyme C-terminal" evidence="1">
    <location>
        <begin position="301"/>
        <end position="664"/>
    </location>
</feature>
<organism evidence="3 4">
    <name type="scientific">Salipiger aestuarii</name>
    <dbReference type="NCBI Taxonomy" id="568098"/>
    <lineage>
        <taxon>Bacteria</taxon>
        <taxon>Pseudomonadati</taxon>
        <taxon>Pseudomonadota</taxon>
        <taxon>Alphaproteobacteria</taxon>
        <taxon>Rhodobacterales</taxon>
        <taxon>Roseobacteraceae</taxon>
        <taxon>Salipiger</taxon>
    </lineage>
</organism>
<dbReference type="InterPro" id="IPR008928">
    <property type="entry name" value="6-hairpin_glycosidase_sf"/>
</dbReference>
<dbReference type="Gene3D" id="1.50.10.10">
    <property type="match status" value="1"/>
</dbReference>
<evidence type="ECO:0000259" key="2">
    <source>
        <dbReference type="Pfam" id="PF12439"/>
    </source>
</evidence>
<dbReference type="InterPro" id="IPR006451">
    <property type="entry name" value="Glycogen_debranch_arc"/>
</dbReference>
<gene>
    <name evidence="3" type="ORF">ATI53_10085</name>
</gene>
<dbReference type="Pfam" id="PF12439">
    <property type="entry name" value="GDE_N"/>
    <property type="match status" value="1"/>
</dbReference>
<keyword evidence="4" id="KW-1185">Reference proteome</keyword>
<dbReference type="NCBIfam" id="TIGR01561">
    <property type="entry name" value="gde_arch"/>
    <property type="match status" value="1"/>
</dbReference>
<dbReference type="EMBL" id="QLMG01000008">
    <property type="protein sequence ID" value="RAK19623.1"/>
    <property type="molecule type" value="Genomic_DNA"/>
</dbReference>
<dbReference type="PANTHER" id="PTHR10569:SF2">
    <property type="entry name" value="GLYCOGEN DEBRANCHING ENZYME"/>
    <property type="match status" value="1"/>
</dbReference>
<dbReference type="PANTHER" id="PTHR10569">
    <property type="entry name" value="GLYCOGEN DEBRANCHING ENZYME"/>
    <property type="match status" value="1"/>
</dbReference>
<evidence type="ECO:0000313" key="3">
    <source>
        <dbReference type="EMBL" id="RAK19623.1"/>
    </source>
</evidence>
<dbReference type="GO" id="GO:0004134">
    <property type="term" value="F:4-alpha-glucanotransferase activity"/>
    <property type="evidence" value="ECO:0007669"/>
    <property type="project" value="InterPro"/>
</dbReference>
<dbReference type="RefSeq" id="WP_009506524.1">
    <property type="nucleotide sequence ID" value="NZ_LIQE01000005.1"/>
</dbReference>
<reference evidence="3 4" key="1">
    <citation type="submission" date="2018-06" db="EMBL/GenBank/DDBJ databases">
        <title>Genomic Encyclopedia of Archaeal and Bacterial Type Strains, Phase II (KMG-II): from individual species to whole genera.</title>
        <authorList>
            <person name="Goeker M."/>
        </authorList>
    </citation>
    <scope>NUCLEOTIDE SEQUENCE [LARGE SCALE GENOMIC DNA]</scope>
    <source>
        <strain evidence="3 4">DSM 22011</strain>
    </source>
</reference>
<proteinExistence type="predicted"/>
<protein>
    <submittedName>
        <fullName evidence="3">Putative glycogen debranching enzyme</fullName>
    </submittedName>
</protein>
<dbReference type="InterPro" id="IPR010401">
    <property type="entry name" value="AGL/Gdb1"/>
</dbReference>
<comment type="caution">
    <text evidence="3">The sequence shown here is derived from an EMBL/GenBank/DDBJ whole genome shotgun (WGS) entry which is preliminary data.</text>
</comment>
<evidence type="ECO:0000313" key="4">
    <source>
        <dbReference type="Proteomes" id="UP000249165"/>
    </source>
</evidence>
<name>A0A327YFE7_9RHOB</name>
<dbReference type="InterPro" id="IPR024742">
    <property type="entry name" value="Glycogen_debranch_N"/>
</dbReference>
<dbReference type="InterPro" id="IPR012341">
    <property type="entry name" value="6hp_glycosidase-like_sf"/>
</dbReference>
<dbReference type="Pfam" id="PF06202">
    <property type="entry name" value="GDE_C"/>
    <property type="match status" value="1"/>
</dbReference>
<feature type="domain" description="Glycogen debranching enzyme bacterial and archaeal type N-terminal" evidence="2">
    <location>
        <begin position="32"/>
        <end position="249"/>
    </location>
</feature>
<dbReference type="AlphaFoldDB" id="A0A327YFE7"/>